<feature type="region of interest" description="Disordered" evidence="1">
    <location>
        <begin position="328"/>
        <end position="433"/>
    </location>
</feature>
<gene>
    <name evidence="2" type="ORF">TCMB3V08_LOCUS991</name>
</gene>
<feature type="compositionally biased region" description="Basic residues" evidence="1">
    <location>
        <begin position="186"/>
        <end position="196"/>
    </location>
</feature>
<feature type="compositionally biased region" description="Low complexity" evidence="1">
    <location>
        <begin position="328"/>
        <end position="374"/>
    </location>
</feature>
<evidence type="ECO:0000313" key="2">
    <source>
        <dbReference type="EMBL" id="CAD7568222.1"/>
    </source>
</evidence>
<organism evidence="2">
    <name type="scientific">Timema californicum</name>
    <name type="common">California timema</name>
    <name type="synonym">Walking stick</name>
    <dbReference type="NCBI Taxonomy" id="61474"/>
    <lineage>
        <taxon>Eukaryota</taxon>
        <taxon>Metazoa</taxon>
        <taxon>Ecdysozoa</taxon>
        <taxon>Arthropoda</taxon>
        <taxon>Hexapoda</taxon>
        <taxon>Insecta</taxon>
        <taxon>Pterygota</taxon>
        <taxon>Neoptera</taxon>
        <taxon>Polyneoptera</taxon>
        <taxon>Phasmatodea</taxon>
        <taxon>Timematodea</taxon>
        <taxon>Timematoidea</taxon>
        <taxon>Timematidae</taxon>
        <taxon>Timema</taxon>
    </lineage>
</organism>
<protein>
    <submittedName>
        <fullName evidence="2">(California timema) hypothetical protein</fullName>
    </submittedName>
</protein>
<feature type="compositionally biased region" description="Basic and acidic residues" evidence="1">
    <location>
        <begin position="424"/>
        <end position="433"/>
    </location>
</feature>
<reference evidence="2" key="1">
    <citation type="submission" date="2020-11" db="EMBL/GenBank/DDBJ databases">
        <authorList>
            <person name="Tran Van P."/>
        </authorList>
    </citation>
    <scope>NUCLEOTIDE SEQUENCE</scope>
</reference>
<name>A0A7R9P331_TIMCA</name>
<accession>A0A7R9P331</accession>
<dbReference type="EMBL" id="OE179265">
    <property type="protein sequence ID" value="CAD7568222.1"/>
    <property type="molecule type" value="Genomic_DNA"/>
</dbReference>
<evidence type="ECO:0000256" key="1">
    <source>
        <dbReference type="SAM" id="MobiDB-lite"/>
    </source>
</evidence>
<proteinExistence type="predicted"/>
<sequence>MASLVLTDSSQLTSRIQHLGVKIAFQLRIRGRKVRYEGEDFPRVISNLYRGEDFPRVISNLYRGEDFPRVISNLYGGEDFPRVISNLYEGEDFPRAISNLYKGEDFPRAISNLYKGEDFPRVISNLYGGEDFPRLMALQDSVGKTNKMLKEQKKEDVKKLTDGVVKIKLDVVSGKENGGSHNSSGKAKKITKKKSLKGSDKRERKASKIQQATIGSTSRSFRPLLKADVNVVKVTGAQEPSASQGEKIQRNKQTKILSSKNINQKMASSYNKHTGEDQGASQKVTVCSSKETLYQPSDLGKTRHCHFHYSLSITKTTKKDQLDKYNLDDTSTDSSTDSDGSESVTSTSSTRSATSHGSTDGSVHTTSTSRSSIDSSEDESCASGCYDESSDSSDDSEEHSLTSSSTSSEEDKRVVSSPKLNSVKKFENTKYKK</sequence>
<feature type="region of interest" description="Disordered" evidence="1">
    <location>
        <begin position="174"/>
        <end position="215"/>
    </location>
</feature>
<feature type="compositionally biased region" description="Acidic residues" evidence="1">
    <location>
        <begin position="388"/>
        <end position="397"/>
    </location>
</feature>
<dbReference type="AlphaFoldDB" id="A0A7R9P331"/>